<protein>
    <submittedName>
        <fullName evidence="2">Uncharacterized protein</fullName>
    </submittedName>
</protein>
<sequence>MAKLLKFSLIFLTTVLFWNYQDRKDFNEVFDEVEGKLVGPVAATDVQDHLYINDQPWGEFKEELPTASLKSELDSILKPIHANQLKLLNDTIAPITQSKWNRTVNMFKAKALSIDTFLINKNPYEWDTINIKVRQTPVFDVDYKFGVEGHPYVFWISKYDLEGFDAPLDEDTITYETFKAYQTGVDALIGNEERLKITYKKEMSALAKRLNAKRTDFRAPYIIENARGKEVFRDESGFELLAWNETYMTWWDSLFHQIIFWFFVLVWVILALAALGRSSNSHEDTATE</sequence>
<gene>
    <name evidence="2" type="ORF">SAMN05216290_3037</name>
</gene>
<feature type="transmembrane region" description="Helical" evidence="1">
    <location>
        <begin position="254"/>
        <end position="275"/>
    </location>
</feature>
<keyword evidence="1" id="KW-0812">Transmembrane</keyword>
<accession>A0A1I0R052</accession>
<keyword evidence="1" id="KW-0472">Membrane</keyword>
<dbReference type="RefSeq" id="WP_090259411.1">
    <property type="nucleotide sequence ID" value="NZ_FOIR01000002.1"/>
</dbReference>
<name>A0A1I0R052_9BACT</name>
<dbReference type="AlphaFoldDB" id="A0A1I0R052"/>
<keyword evidence="1" id="KW-1133">Transmembrane helix</keyword>
<organism evidence="2 3">
    <name type="scientific">Roseivirga pacifica</name>
    <dbReference type="NCBI Taxonomy" id="1267423"/>
    <lineage>
        <taxon>Bacteria</taxon>
        <taxon>Pseudomonadati</taxon>
        <taxon>Bacteroidota</taxon>
        <taxon>Cytophagia</taxon>
        <taxon>Cytophagales</taxon>
        <taxon>Roseivirgaceae</taxon>
        <taxon>Roseivirga</taxon>
    </lineage>
</organism>
<evidence type="ECO:0000256" key="1">
    <source>
        <dbReference type="SAM" id="Phobius"/>
    </source>
</evidence>
<keyword evidence="3" id="KW-1185">Reference proteome</keyword>
<proteinExistence type="predicted"/>
<reference evidence="3" key="1">
    <citation type="submission" date="2016-10" db="EMBL/GenBank/DDBJ databases">
        <authorList>
            <person name="Varghese N."/>
            <person name="Submissions S."/>
        </authorList>
    </citation>
    <scope>NUCLEOTIDE SEQUENCE [LARGE SCALE GENOMIC DNA]</scope>
    <source>
        <strain evidence="3">CGMCC 1.12402</strain>
    </source>
</reference>
<dbReference type="EMBL" id="FOIR01000002">
    <property type="protein sequence ID" value="SEW33653.1"/>
    <property type="molecule type" value="Genomic_DNA"/>
</dbReference>
<dbReference type="GeneID" id="99987718"/>
<evidence type="ECO:0000313" key="3">
    <source>
        <dbReference type="Proteomes" id="UP000199437"/>
    </source>
</evidence>
<evidence type="ECO:0000313" key="2">
    <source>
        <dbReference type="EMBL" id="SEW33653.1"/>
    </source>
</evidence>
<dbReference type="Proteomes" id="UP000199437">
    <property type="component" value="Unassembled WGS sequence"/>
</dbReference>